<dbReference type="InterPro" id="IPR012340">
    <property type="entry name" value="NA-bd_OB-fold"/>
</dbReference>
<dbReference type="InterPro" id="IPR002810">
    <property type="entry name" value="NfeD-like_C"/>
</dbReference>
<gene>
    <name evidence="7" type="ORF">SAMN05216548_11841</name>
</gene>
<feature type="transmembrane region" description="Helical" evidence="5">
    <location>
        <begin position="58"/>
        <end position="81"/>
    </location>
</feature>
<dbReference type="Proteomes" id="UP000199647">
    <property type="component" value="Unassembled WGS sequence"/>
</dbReference>
<dbReference type="PANTHER" id="PTHR33507">
    <property type="entry name" value="INNER MEMBRANE PROTEIN YBBJ"/>
    <property type="match status" value="1"/>
</dbReference>
<accession>A0A1H9P3R7</accession>
<keyword evidence="3 5" id="KW-1133">Transmembrane helix</keyword>
<keyword evidence="8" id="KW-1185">Reference proteome</keyword>
<evidence type="ECO:0000259" key="6">
    <source>
        <dbReference type="Pfam" id="PF01957"/>
    </source>
</evidence>
<evidence type="ECO:0000256" key="1">
    <source>
        <dbReference type="ARBA" id="ARBA00004141"/>
    </source>
</evidence>
<feature type="transmembrane region" description="Helical" evidence="5">
    <location>
        <begin position="6"/>
        <end position="24"/>
    </location>
</feature>
<dbReference type="InterPro" id="IPR052165">
    <property type="entry name" value="Membrane_assoc_protease"/>
</dbReference>
<dbReference type="AlphaFoldDB" id="A0A1H9P3R7"/>
<evidence type="ECO:0000256" key="3">
    <source>
        <dbReference type="ARBA" id="ARBA00022989"/>
    </source>
</evidence>
<evidence type="ECO:0000256" key="5">
    <source>
        <dbReference type="SAM" id="Phobius"/>
    </source>
</evidence>
<keyword evidence="4 5" id="KW-0472">Membrane</keyword>
<organism evidence="7 8">
    <name type="scientific">Faunimonas pinastri</name>
    <dbReference type="NCBI Taxonomy" id="1855383"/>
    <lineage>
        <taxon>Bacteria</taxon>
        <taxon>Pseudomonadati</taxon>
        <taxon>Pseudomonadota</taxon>
        <taxon>Alphaproteobacteria</taxon>
        <taxon>Hyphomicrobiales</taxon>
        <taxon>Afifellaceae</taxon>
        <taxon>Faunimonas</taxon>
    </lineage>
</organism>
<evidence type="ECO:0000256" key="2">
    <source>
        <dbReference type="ARBA" id="ARBA00022692"/>
    </source>
</evidence>
<protein>
    <recommendedName>
        <fullName evidence="6">NfeD-like C-terminal domain-containing protein</fullName>
    </recommendedName>
</protein>
<dbReference type="Pfam" id="PF01957">
    <property type="entry name" value="NfeD"/>
    <property type="match status" value="1"/>
</dbReference>
<name>A0A1H9P3R7_9HYPH</name>
<dbReference type="Gene3D" id="2.40.50.140">
    <property type="entry name" value="Nucleic acid-binding proteins"/>
    <property type="match status" value="1"/>
</dbReference>
<dbReference type="RefSeq" id="WP_092499284.1">
    <property type="nucleotide sequence ID" value="NZ_FOFG01000018.1"/>
</dbReference>
<dbReference type="STRING" id="1855383.SAMN05216548_11841"/>
<feature type="transmembrane region" description="Helical" evidence="5">
    <location>
        <begin position="31"/>
        <end position="52"/>
    </location>
</feature>
<evidence type="ECO:0000313" key="7">
    <source>
        <dbReference type="EMBL" id="SER42555.1"/>
    </source>
</evidence>
<dbReference type="EMBL" id="FOFG01000018">
    <property type="protein sequence ID" value="SER42555.1"/>
    <property type="molecule type" value="Genomic_DNA"/>
</dbReference>
<reference evidence="7 8" key="1">
    <citation type="submission" date="2016-10" db="EMBL/GenBank/DDBJ databases">
        <authorList>
            <person name="de Groot N.N."/>
        </authorList>
    </citation>
    <scope>NUCLEOTIDE SEQUENCE [LARGE SCALE GENOMIC DNA]</scope>
    <source>
        <strain evidence="7 8">A52C2</strain>
    </source>
</reference>
<comment type="subcellular location">
    <subcellularLocation>
        <location evidence="1">Membrane</location>
        <topology evidence="1">Multi-pass membrane protein</topology>
    </subcellularLocation>
</comment>
<evidence type="ECO:0000313" key="8">
    <source>
        <dbReference type="Proteomes" id="UP000199647"/>
    </source>
</evidence>
<dbReference type="GO" id="GO:0005886">
    <property type="term" value="C:plasma membrane"/>
    <property type="evidence" value="ECO:0007669"/>
    <property type="project" value="TreeGrafter"/>
</dbReference>
<sequence>MIETVLSLLGGWTWWVLGLVLLAVEALAPGLFFIWFGIAAMLIGVSALVVPWPWQWQVLGFAALSVAIALAARHFFGYGAAQPADPTLNRRADRLVGRAFTLAEPLHDGVGRIRVDDTMWRVTGPDLPMGARVRVSAAEGATLHVVPEDPSAGPA</sequence>
<proteinExistence type="predicted"/>
<evidence type="ECO:0000256" key="4">
    <source>
        <dbReference type="ARBA" id="ARBA00023136"/>
    </source>
</evidence>
<dbReference type="PANTHER" id="PTHR33507:SF3">
    <property type="entry name" value="INNER MEMBRANE PROTEIN YBBJ"/>
    <property type="match status" value="1"/>
</dbReference>
<feature type="domain" description="NfeD-like C-terminal" evidence="6">
    <location>
        <begin position="92"/>
        <end position="147"/>
    </location>
</feature>
<keyword evidence="2 5" id="KW-0812">Transmembrane</keyword>
<dbReference type="OrthoDB" id="9810336at2"/>